<comment type="caution">
    <text evidence="2">The sequence shown here is derived from an EMBL/GenBank/DDBJ whole genome shotgun (WGS) entry which is preliminary data.</text>
</comment>
<evidence type="ECO:0000313" key="3">
    <source>
        <dbReference type="Proteomes" id="UP001212841"/>
    </source>
</evidence>
<keyword evidence="3" id="KW-1185">Reference proteome</keyword>
<feature type="non-terminal residue" evidence="2">
    <location>
        <position position="85"/>
    </location>
</feature>
<dbReference type="AlphaFoldDB" id="A0AAD5S187"/>
<feature type="region of interest" description="Disordered" evidence="1">
    <location>
        <begin position="1"/>
        <end position="45"/>
    </location>
</feature>
<reference evidence="2" key="1">
    <citation type="submission" date="2020-05" db="EMBL/GenBank/DDBJ databases">
        <title>Phylogenomic resolution of chytrid fungi.</title>
        <authorList>
            <person name="Stajich J.E."/>
            <person name="Amses K."/>
            <person name="Simmons R."/>
            <person name="Seto K."/>
            <person name="Myers J."/>
            <person name="Bonds A."/>
            <person name="Quandt C.A."/>
            <person name="Barry K."/>
            <person name="Liu P."/>
            <person name="Grigoriev I."/>
            <person name="Longcore J.E."/>
            <person name="James T.Y."/>
        </authorList>
    </citation>
    <scope>NUCLEOTIDE SEQUENCE</scope>
    <source>
        <strain evidence="2">JEL0318</strain>
    </source>
</reference>
<organism evidence="2 3">
    <name type="scientific">Rhizophlyctis rosea</name>
    <dbReference type="NCBI Taxonomy" id="64517"/>
    <lineage>
        <taxon>Eukaryota</taxon>
        <taxon>Fungi</taxon>
        <taxon>Fungi incertae sedis</taxon>
        <taxon>Chytridiomycota</taxon>
        <taxon>Chytridiomycota incertae sedis</taxon>
        <taxon>Chytridiomycetes</taxon>
        <taxon>Rhizophlyctidales</taxon>
        <taxon>Rhizophlyctidaceae</taxon>
        <taxon>Rhizophlyctis</taxon>
    </lineage>
</organism>
<feature type="compositionally biased region" description="Polar residues" evidence="1">
    <location>
        <begin position="10"/>
        <end position="25"/>
    </location>
</feature>
<name>A0AAD5S187_9FUNG</name>
<evidence type="ECO:0000256" key="1">
    <source>
        <dbReference type="SAM" id="MobiDB-lite"/>
    </source>
</evidence>
<dbReference type="EMBL" id="JADGJD010002151">
    <property type="protein sequence ID" value="KAJ3034499.1"/>
    <property type="molecule type" value="Genomic_DNA"/>
</dbReference>
<sequence>MEAVADRKQPPTQTPTKSLTNNNNIPKLAYNPSRPGTHNSITTPSQTEYLTTLLKESYTPSPVTTLPPFAPAHSEILESQTSHTP</sequence>
<accession>A0AAD5S187</accession>
<gene>
    <name evidence="2" type="ORF">HK097_004493</name>
</gene>
<feature type="compositionally biased region" description="Polar residues" evidence="1">
    <location>
        <begin position="34"/>
        <end position="45"/>
    </location>
</feature>
<proteinExistence type="predicted"/>
<protein>
    <submittedName>
        <fullName evidence="2">Uncharacterized protein</fullName>
    </submittedName>
</protein>
<feature type="region of interest" description="Disordered" evidence="1">
    <location>
        <begin position="60"/>
        <end position="85"/>
    </location>
</feature>
<evidence type="ECO:0000313" key="2">
    <source>
        <dbReference type="EMBL" id="KAJ3034499.1"/>
    </source>
</evidence>
<dbReference type="Proteomes" id="UP001212841">
    <property type="component" value="Unassembled WGS sequence"/>
</dbReference>